<protein>
    <submittedName>
        <fullName evidence="1">Uncharacterized protein</fullName>
    </submittedName>
</protein>
<dbReference type="Proteomes" id="UP000091857">
    <property type="component" value="Chromosome 15"/>
</dbReference>
<proteinExistence type="predicted"/>
<name>A0ACB7GDE6_MANES</name>
<reference evidence="2" key="1">
    <citation type="journal article" date="2016" name="Nat. Biotechnol.">
        <title>Sequencing wild and cultivated cassava and related species reveals extensive interspecific hybridization and genetic diversity.</title>
        <authorList>
            <person name="Bredeson J.V."/>
            <person name="Lyons J.B."/>
            <person name="Prochnik S.E."/>
            <person name="Wu G.A."/>
            <person name="Ha C.M."/>
            <person name="Edsinger-Gonzales E."/>
            <person name="Grimwood J."/>
            <person name="Schmutz J."/>
            <person name="Rabbi I.Y."/>
            <person name="Egesi C."/>
            <person name="Nauluvula P."/>
            <person name="Lebot V."/>
            <person name="Ndunguru J."/>
            <person name="Mkamilo G."/>
            <person name="Bart R.S."/>
            <person name="Setter T.L."/>
            <person name="Gleadow R.M."/>
            <person name="Kulakow P."/>
            <person name="Ferguson M.E."/>
            <person name="Rounsley S."/>
            <person name="Rokhsar D.S."/>
        </authorList>
    </citation>
    <scope>NUCLEOTIDE SEQUENCE [LARGE SCALE GENOMIC DNA]</scope>
    <source>
        <strain evidence="2">cv. AM560-2</strain>
    </source>
</reference>
<evidence type="ECO:0000313" key="2">
    <source>
        <dbReference type="Proteomes" id="UP000091857"/>
    </source>
</evidence>
<accession>A0ACB7GDE6</accession>
<sequence length="146" mass="17280">MALTDMGFMGPVFTWNNRRNEFFNIQERLDRSLVFVNWCNLYPNAFVQHMEDMGSDHRPLLLSISPFILTTKRFYFDSRWISNPRTSQIIKLSLKQNFNGSTMFNVCSKLKLYMKNLFDWNRKNATNSKVRIAHLESRLATVKDNS</sequence>
<comment type="caution">
    <text evidence="1">The sequence shown here is derived from an EMBL/GenBank/DDBJ whole genome shotgun (WGS) entry which is preliminary data.</text>
</comment>
<dbReference type="EMBL" id="CM004401">
    <property type="protein sequence ID" value="KAG8638026.1"/>
    <property type="molecule type" value="Genomic_DNA"/>
</dbReference>
<evidence type="ECO:0000313" key="1">
    <source>
        <dbReference type="EMBL" id="KAG8638026.1"/>
    </source>
</evidence>
<gene>
    <name evidence="1" type="ORF">MANES_15G185432v8</name>
</gene>
<organism evidence="1 2">
    <name type="scientific">Manihot esculenta</name>
    <name type="common">Cassava</name>
    <name type="synonym">Jatropha manihot</name>
    <dbReference type="NCBI Taxonomy" id="3983"/>
    <lineage>
        <taxon>Eukaryota</taxon>
        <taxon>Viridiplantae</taxon>
        <taxon>Streptophyta</taxon>
        <taxon>Embryophyta</taxon>
        <taxon>Tracheophyta</taxon>
        <taxon>Spermatophyta</taxon>
        <taxon>Magnoliopsida</taxon>
        <taxon>eudicotyledons</taxon>
        <taxon>Gunneridae</taxon>
        <taxon>Pentapetalae</taxon>
        <taxon>rosids</taxon>
        <taxon>fabids</taxon>
        <taxon>Malpighiales</taxon>
        <taxon>Euphorbiaceae</taxon>
        <taxon>Crotonoideae</taxon>
        <taxon>Manihoteae</taxon>
        <taxon>Manihot</taxon>
    </lineage>
</organism>
<keyword evidence="2" id="KW-1185">Reference proteome</keyword>